<feature type="transmembrane region" description="Helical" evidence="1">
    <location>
        <begin position="411"/>
        <end position="431"/>
    </location>
</feature>
<proteinExistence type="predicted"/>
<evidence type="ECO:0000256" key="1">
    <source>
        <dbReference type="SAM" id="Phobius"/>
    </source>
</evidence>
<feature type="transmembrane region" description="Helical" evidence="1">
    <location>
        <begin position="370"/>
        <end position="391"/>
    </location>
</feature>
<dbReference type="Proteomes" id="UP000649617">
    <property type="component" value="Unassembled WGS sequence"/>
</dbReference>
<dbReference type="InterPro" id="IPR051843">
    <property type="entry name" value="CPA1_transporter"/>
</dbReference>
<keyword evidence="1" id="KW-0812">Transmembrane</keyword>
<feature type="transmembrane region" description="Helical" evidence="1">
    <location>
        <begin position="150"/>
        <end position="173"/>
    </location>
</feature>
<organism evidence="2 3">
    <name type="scientific">Symbiodinium pilosum</name>
    <name type="common">Dinoflagellate</name>
    <dbReference type="NCBI Taxonomy" id="2952"/>
    <lineage>
        <taxon>Eukaryota</taxon>
        <taxon>Sar</taxon>
        <taxon>Alveolata</taxon>
        <taxon>Dinophyceae</taxon>
        <taxon>Suessiales</taxon>
        <taxon>Symbiodiniaceae</taxon>
        <taxon>Symbiodinium</taxon>
    </lineage>
</organism>
<protein>
    <submittedName>
        <fullName evidence="2">DEK1 protein</fullName>
    </submittedName>
</protein>
<comment type="caution">
    <text evidence="2">The sequence shown here is derived from an EMBL/GenBank/DDBJ whole genome shotgun (WGS) entry which is preliminary data.</text>
</comment>
<evidence type="ECO:0000313" key="3">
    <source>
        <dbReference type="Proteomes" id="UP000649617"/>
    </source>
</evidence>
<evidence type="ECO:0000313" key="2">
    <source>
        <dbReference type="EMBL" id="CAE7749622.1"/>
    </source>
</evidence>
<reference evidence="2" key="1">
    <citation type="submission" date="2021-02" db="EMBL/GenBank/DDBJ databases">
        <authorList>
            <person name="Dougan E. K."/>
            <person name="Rhodes N."/>
            <person name="Thang M."/>
            <person name="Chan C."/>
        </authorList>
    </citation>
    <scope>NUCLEOTIDE SEQUENCE</scope>
</reference>
<accession>A0A812XWJ2</accession>
<dbReference type="PANTHER" id="PTHR31102:SF1">
    <property type="entry name" value="CATION_H+ EXCHANGER DOMAIN-CONTAINING PROTEIN"/>
    <property type="match status" value="1"/>
</dbReference>
<name>A0A812XWJ2_SYMPI</name>
<feature type="transmembrane region" description="Helical" evidence="1">
    <location>
        <begin position="327"/>
        <end position="349"/>
    </location>
</feature>
<keyword evidence="3" id="KW-1185">Reference proteome</keyword>
<feature type="transmembrane region" description="Helical" evidence="1">
    <location>
        <begin position="86"/>
        <end position="108"/>
    </location>
</feature>
<feature type="non-terminal residue" evidence="2">
    <location>
        <position position="1"/>
    </location>
</feature>
<feature type="transmembrane region" description="Helical" evidence="1">
    <location>
        <begin position="185"/>
        <end position="212"/>
    </location>
</feature>
<keyword evidence="1" id="KW-1133">Transmembrane helix</keyword>
<feature type="transmembrane region" description="Helical" evidence="1">
    <location>
        <begin position="292"/>
        <end position="315"/>
    </location>
</feature>
<sequence>EAAQLPKEYPLQLGLAYLLLVGYLVRTLFVSCNLPASVGVILTGWIFSYFIQEDIFVGRDMLQELAFFLVLLTAGLEISILHLKPYFFVLALIPCTAELLTIAAYSVCNLEFTWAEGLNLGTVLVAVGDGLVIPKMKEFSLLHKQHPMTYLMLCWAPVEASYALTLFGVFTAVSAPATMPSLNVVLLLASTIVRIAATVVVGAALGYAAGFLIEKRKKATLFSHKVFTNEPVEAFLMLLAIALCAYGLGSSTKGRPTLPLFLGYGSLFQPELMVIVTGSVFAMFCEKHCPEILVEVETIMGGVWVFAQLILFAMLGSKTSPSIFPNLVKVLPIMAVGLLARFAGVLVSVKATAEHRGAQNQRWQQMIADACFCFLSVLPRATIQGALGAVPVNQRFFQDVAREDRSEARDFIFTAARLYIFCMSIVGMFLLNTFGPVLLKDMQAAH</sequence>
<feature type="transmembrane region" description="Helical" evidence="1">
    <location>
        <begin position="261"/>
        <end position="285"/>
    </location>
</feature>
<dbReference type="OrthoDB" id="423807at2759"/>
<gene>
    <name evidence="2" type="primary">DEK1</name>
    <name evidence="2" type="ORF">SPIL2461_LOCUS21686</name>
</gene>
<feature type="transmembrane region" description="Helical" evidence="1">
    <location>
        <begin position="62"/>
        <end position="80"/>
    </location>
</feature>
<feature type="transmembrane region" description="Helical" evidence="1">
    <location>
        <begin position="232"/>
        <end position="249"/>
    </location>
</feature>
<dbReference type="PANTHER" id="PTHR31102">
    <property type="match status" value="1"/>
</dbReference>
<dbReference type="AlphaFoldDB" id="A0A812XWJ2"/>
<dbReference type="EMBL" id="CAJNIZ010046489">
    <property type="protein sequence ID" value="CAE7749622.1"/>
    <property type="molecule type" value="Genomic_DNA"/>
</dbReference>
<feature type="transmembrane region" description="Helical" evidence="1">
    <location>
        <begin position="20"/>
        <end position="50"/>
    </location>
</feature>
<keyword evidence="1" id="KW-0472">Membrane</keyword>